<protein>
    <submittedName>
        <fullName evidence="2">Uncharacterized protein</fullName>
    </submittedName>
</protein>
<keyword evidence="3" id="KW-1185">Reference proteome</keyword>
<dbReference type="Proteomes" id="UP001337655">
    <property type="component" value="Unassembled WGS sequence"/>
</dbReference>
<organism evidence="2 3">
    <name type="scientific">Saxophila tyrrhenica</name>
    <dbReference type="NCBI Taxonomy" id="1690608"/>
    <lineage>
        <taxon>Eukaryota</taxon>
        <taxon>Fungi</taxon>
        <taxon>Dikarya</taxon>
        <taxon>Ascomycota</taxon>
        <taxon>Pezizomycotina</taxon>
        <taxon>Dothideomycetes</taxon>
        <taxon>Dothideomycetidae</taxon>
        <taxon>Mycosphaerellales</taxon>
        <taxon>Extremaceae</taxon>
        <taxon>Saxophila</taxon>
    </lineage>
</organism>
<evidence type="ECO:0000256" key="1">
    <source>
        <dbReference type="SAM" id="MobiDB-lite"/>
    </source>
</evidence>
<reference evidence="2 3" key="1">
    <citation type="submission" date="2023-08" db="EMBL/GenBank/DDBJ databases">
        <title>Black Yeasts Isolated from many extreme environments.</title>
        <authorList>
            <person name="Coleine C."/>
            <person name="Stajich J.E."/>
            <person name="Selbmann L."/>
        </authorList>
    </citation>
    <scope>NUCLEOTIDE SEQUENCE [LARGE SCALE GENOMIC DNA]</scope>
    <source>
        <strain evidence="2 3">CCFEE 5935</strain>
    </source>
</reference>
<proteinExistence type="predicted"/>
<dbReference type="EMBL" id="JAVRRT010000003">
    <property type="protein sequence ID" value="KAK5173484.1"/>
    <property type="molecule type" value="Genomic_DNA"/>
</dbReference>
<dbReference type="GeneID" id="89923512"/>
<name>A0AAV9PIR2_9PEZI</name>
<sequence>MSAQGLARPRNLAIAGAIGSVALLGFFPRTRKQVLPDTIETPAMQQIGDRHSSGGGTNTHTPAVGTRRGDAGDPSHNESNQEQMKGVGTVHFNDKVADQKANPETGPEKMLNKSYYGSEKGR</sequence>
<accession>A0AAV9PIR2</accession>
<evidence type="ECO:0000313" key="3">
    <source>
        <dbReference type="Proteomes" id="UP001337655"/>
    </source>
</evidence>
<feature type="compositionally biased region" description="Basic and acidic residues" evidence="1">
    <location>
        <begin position="67"/>
        <end position="76"/>
    </location>
</feature>
<gene>
    <name evidence="2" type="ORF">LTR77_002165</name>
</gene>
<dbReference type="RefSeq" id="XP_064662179.1">
    <property type="nucleotide sequence ID" value="XM_064799424.1"/>
</dbReference>
<comment type="caution">
    <text evidence="2">The sequence shown here is derived from an EMBL/GenBank/DDBJ whole genome shotgun (WGS) entry which is preliminary data.</text>
</comment>
<evidence type="ECO:0000313" key="2">
    <source>
        <dbReference type="EMBL" id="KAK5173484.1"/>
    </source>
</evidence>
<feature type="region of interest" description="Disordered" evidence="1">
    <location>
        <begin position="37"/>
        <end position="122"/>
    </location>
</feature>
<dbReference type="AlphaFoldDB" id="A0AAV9PIR2"/>